<evidence type="ECO:0000256" key="8">
    <source>
        <dbReference type="ARBA" id="ARBA00022741"/>
    </source>
</evidence>
<dbReference type="InterPro" id="IPR012340">
    <property type="entry name" value="NA-bd_OB-fold"/>
</dbReference>
<dbReference type="Pfam" id="PF17759">
    <property type="entry name" value="tRNA_synthFbeta"/>
    <property type="match status" value="1"/>
</dbReference>
<dbReference type="PANTHER" id="PTHR10947">
    <property type="entry name" value="PHENYLALANYL-TRNA SYNTHETASE BETA CHAIN AND LEUCINE-RICH REPEAT-CONTAINING PROTEIN 47"/>
    <property type="match status" value="1"/>
</dbReference>
<proteinExistence type="inferred from homology"/>
<evidence type="ECO:0000256" key="9">
    <source>
        <dbReference type="ARBA" id="ARBA00022840"/>
    </source>
</evidence>
<evidence type="ECO:0000313" key="21">
    <source>
        <dbReference type="EMBL" id="GHH33787.1"/>
    </source>
</evidence>
<gene>
    <name evidence="15 21" type="primary">pheT</name>
    <name evidence="21" type="ORF">GCM10017790_72710</name>
</gene>
<evidence type="ECO:0000256" key="1">
    <source>
        <dbReference type="ARBA" id="ARBA00004496"/>
    </source>
</evidence>
<dbReference type="InterPro" id="IPR045060">
    <property type="entry name" value="Phe-tRNA-ligase_IIc_bsu"/>
</dbReference>
<comment type="catalytic activity">
    <reaction evidence="14 15">
        <text>tRNA(Phe) + L-phenylalanine + ATP = L-phenylalanyl-tRNA(Phe) + AMP + diphosphate + H(+)</text>
        <dbReference type="Rhea" id="RHEA:19413"/>
        <dbReference type="Rhea" id="RHEA-COMP:9668"/>
        <dbReference type="Rhea" id="RHEA-COMP:9699"/>
        <dbReference type="ChEBI" id="CHEBI:15378"/>
        <dbReference type="ChEBI" id="CHEBI:30616"/>
        <dbReference type="ChEBI" id="CHEBI:33019"/>
        <dbReference type="ChEBI" id="CHEBI:58095"/>
        <dbReference type="ChEBI" id="CHEBI:78442"/>
        <dbReference type="ChEBI" id="CHEBI:78531"/>
        <dbReference type="ChEBI" id="CHEBI:456215"/>
        <dbReference type="EC" id="6.1.1.20"/>
    </reaction>
</comment>
<comment type="cofactor">
    <cofactor evidence="15">
        <name>Mg(2+)</name>
        <dbReference type="ChEBI" id="CHEBI:18420"/>
    </cofactor>
    <text evidence="15">Binds 2 magnesium ions per tetramer.</text>
</comment>
<dbReference type="CDD" id="cd00769">
    <property type="entry name" value="PheRS_beta_core"/>
    <property type="match status" value="1"/>
</dbReference>
<dbReference type="InterPro" id="IPR005121">
    <property type="entry name" value="Fdx_antiC-bd"/>
</dbReference>
<dbReference type="InterPro" id="IPR033714">
    <property type="entry name" value="tRNA_bind_bactPheRS"/>
</dbReference>
<keyword evidence="5 16" id="KW-0820">tRNA-binding</keyword>
<evidence type="ECO:0000256" key="10">
    <source>
        <dbReference type="ARBA" id="ARBA00022842"/>
    </source>
</evidence>
<comment type="subcellular location">
    <subcellularLocation>
        <location evidence="1 15">Cytoplasm</location>
    </subcellularLocation>
</comment>
<dbReference type="GO" id="GO:0016874">
    <property type="term" value="F:ligase activity"/>
    <property type="evidence" value="ECO:0007669"/>
    <property type="project" value="UniProtKB-KW"/>
</dbReference>
<evidence type="ECO:0000256" key="5">
    <source>
        <dbReference type="ARBA" id="ARBA00022555"/>
    </source>
</evidence>
<dbReference type="Pfam" id="PF03484">
    <property type="entry name" value="B5"/>
    <property type="match status" value="1"/>
</dbReference>
<name>A0ABQ3M6Z0_9PSEU</name>
<organism evidence="21 22">
    <name type="scientific">Amycolatopsis oliviviridis</name>
    <dbReference type="NCBI Taxonomy" id="1471590"/>
    <lineage>
        <taxon>Bacteria</taxon>
        <taxon>Bacillati</taxon>
        <taxon>Actinomycetota</taxon>
        <taxon>Actinomycetes</taxon>
        <taxon>Pseudonocardiales</taxon>
        <taxon>Pseudonocardiaceae</taxon>
        <taxon>Amycolatopsis</taxon>
    </lineage>
</organism>
<dbReference type="PROSITE" id="PS51483">
    <property type="entry name" value="B5"/>
    <property type="match status" value="1"/>
</dbReference>
<dbReference type="PROSITE" id="PS51447">
    <property type="entry name" value="FDX_ACB"/>
    <property type="match status" value="1"/>
</dbReference>
<keyword evidence="8 15" id="KW-0547">Nucleotide-binding</keyword>
<keyword evidence="9 15" id="KW-0067">ATP-binding</keyword>
<keyword evidence="11 16" id="KW-0694">RNA-binding</keyword>
<dbReference type="InterPro" id="IPR009061">
    <property type="entry name" value="DNA-bd_dom_put_sf"/>
</dbReference>
<dbReference type="RefSeq" id="WP_191258949.1">
    <property type="nucleotide sequence ID" value="NZ_BNAY01000011.1"/>
</dbReference>
<dbReference type="SMART" id="SM00896">
    <property type="entry name" value="FDX-ACB"/>
    <property type="match status" value="1"/>
</dbReference>
<dbReference type="Pfam" id="PF03147">
    <property type="entry name" value="FDX-ACB"/>
    <property type="match status" value="1"/>
</dbReference>
<evidence type="ECO:0000256" key="3">
    <source>
        <dbReference type="ARBA" id="ARBA00011209"/>
    </source>
</evidence>
<feature type="domain" description="FDX-ACB" evidence="19">
    <location>
        <begin position="765"/>
        <end position="858"/>
    </location>
</feature>
<feature type="domain" description="B5" evidence="20">
    <location>
        <begin position="437"/>
        <end position="517"/>
    </location>
</feature>
<feature type="binding site" evidence="15">
    <location>
        <position position="505"/>
    </location>
    <ligand>
        <name>Mg(2+)</name>
        <dbReference type="ChEBI" id="CHEBI:18420"/>
        <note>shared with alpha subunit</note>
    </ligand>
</feature>
<feature type="region of interest" description="Disordered" evidence="17">
    <location>
        <begin position="76"/>
        <end position="109"/>
    </location>
</feature>
<feature type="binding site" evidence="15">
    <location>
        <position position="495"/>
    </location>
    <ligand>
        <name>Mg(2+)</name>
        <dbReference type="ChEBI" id="CHEBI:18420"/>
        <note>shared with alpha subunit</note>
    </ligand>
</feature>
<keyword evidence="10 15" id="KW-0460">Magnesium</keyword>
<evidence type="ECO:0000256" key="14">
    <source>
        <dbReference type="ARBA" id="ARBA00049255"/>
    </source>
</evidence>
<evidence type="ECO:0000256" key="7">
    <source>
        <dbReference type="ARBA" id="ARBA00022723"/>
    </source>
</evidence>
<evidence type="ECO:0000256" key="13">
    <source>
        <dbReference type="ARBA" id="ARBA00023146"/>
    </source>
</evidence>
<sequence length="859" mass="92555">MKVPASWLIEHLDVDEEVTAQDLADAFVRIGIEVDDVRKLEPVTGPLVVGRVAEIEELTEFKKPVRFCRVDVGESDDDTVAEADKPDENLDDDEDDDEGPFEDDGPTGIRTRGIICGATNFAEGDLVVVALPGTVLPGGFEIGSRKTYGRLSDGMICSARELGIGDDHSGILVLPPSTASPGEDANKLLELDDTVLEVTPTPDRGYALSVRGLARELSNALDVPFGDPASRELPEAESDAWPVRLEDTEGCKRFVLRRVKNLDATAPTPWWMRRRLMLAGIRSISLAVDVTNYVMLELGHPLHAFATGSIKGDLVVRKAKPGEKLTTLDDVERTLDVDDVIIADDSGVISLAGTMGGASTEITPESTDVLLEAAHWDPSSISRTARRHKLFSEAAKRFERYTDPQLCAAAVELAARLLRQYGEGSILPGRTDEGGVEPNLPVTMPISMPDQVAGVRYERGVTVKRLSQIGCKVNVGTSEDGTALVTAVPPSWRGDLVQPADLVEEVLRLEGYDSIPSVLPDAPAGRGLTDTQRRRRSVARALAENGYVEVLPFPFISDSVWDSFGLPEDDVRRSTVQIRNPLEADKDRMASTLLPGLLEILQRNISRGFKDVSLFHIGQVVLPGPNPIPMPSLGVDRRPTDEELAVLEAAVPPQPLHVAVVLAGQRGRAGWWGEGEQANWADAVQAARLVAQAAGVELTTAAADQPPWHPGRCAQLRVGQWPVGYAGELHPKVVEALGLPPRTVAMELDLDAIPIPDSRPAPRISAYPPVLLDVALVAEAGVPSADLAEALREGAGELLEDIALFDSYQGEQLGEGKRSVAYKLRFRAADRTLTVDEATKARDAAVALAGERLGASLRA</sequence>
<feature type="domain" description="TRNA-binding" evidence="18">
    <location>
        <begin position="41"/>
        <end position="186"/>
    </location>
</feature>
<evidence type="ECO:0000256" key="4">
    <source>
        <dbReference type="ARBA" id="ARBA00022490"/>
    </source>
</evidence>
<evidence type="ECO:0000256" key="12">
    <source>
        <dbReference type="ARBA" id="ARBA00022917"/>
    </source>
</evidence>
<dbReference type="SUPFAM" id="SSF55681">
    <property type="entry name" value="Class II aaRS and biotin synthetases"/>
    <property type="match status" value="1"/>
</dbReference>
<dbReference type="EC" id="6.1.1.20" evidence="15"/>
<dbReference type="Pfam" id="PF01588">
    <property type="entry name" value="tRNA_bind"/>
    <property type="match status" value="1"/>
</dbReference>
<reference evidence="22" key="1">
    <citation type="journal article" date="2019" name="Int. J. Syst. Evol. Microbiol.">
        <title>The Global Catalogue of Microorganisms (GCM) 10K type strain sequencing project: providing services to taxonomists for standard genome sequencing and annotation.</title>
        <authorList>
            <consortium name="The Broad Institute Genomics Platform"/>
            <consortium name="The Broad Institute Genome Sequencing Center for Infectious Disease"/>
            <person name="Wu L."/>
            <person name="Ma J."/>
        </authorList>
    </citation>
    <scope>NUCLEOTIDE SEQUENCE [LARGE SCALE GENOMIC DNA]</scope>
    <source>
        <strain evidence="22">CGMCC 4.7683</strain>
    </source>
</reference>
<evidence type="ECO:0000313" key="22">
    <source>
        <dbReference type="Proteomes" id="UP000635387"/>
    </source>
</evidence>
<keyword evidence="12 15" id="KW-0648">Protein biosynthesis</keyword>
<dbReference type="InterPro" id="IPR036690">
    <property type="entry name" value="Fdx_antiC-bd_sf"/>
</dbReference>
<dbReference type="InterPro" id="IPR005147">
    <property type="entry name" value="tRNA_synthase_B5-dom"/>
</dbReference>
<dbReference type="InterPro" id="IPR004532">
    <property type="entry name" value="Phe-tRNA-ligase_IIc_bsu_bact"/>
</dbReference>
<dbReference type="InterPro" id="IPR041616">
    <property type="entry name" value="PheRS_beta_core"/>
</dbReference>
<dbReference type="InterPro" id="IPR020825">
    <property type="entry name" value="Phe-tRNA_synthase-like_B3/B4"/>
</dbReference>
<dbReference type="SUPFAM" id="SSF50249">
    <property type="entry name" value="Nucleic acid-binding proteins"/>
    <property type="match status" value="1"/>
</dbReference>
<dbReference type="Proteomes" id="UP000635387">
    <property type="component" value="Unassembled WGS sequence"/>
</dbReference>
<dbReference type="Gene3D" id="3.30.70.380">
    <property type="entry name" value="Ferrodoxin-fold anticodon-binding domain"/>
    <property type="match status" value="1"/>
</dbReference>
<evidence type="ECO:0000259" key="18">
    <source>
        <dbReference type="PROSITE" id="PS50886"/>
    </source>
</evidence>
<dbReference type="InterPro" id="IPR002547">
    <property type="entry name" value="tRNA-bd_dom"/>
</dbReference>
<protein>
    <recommendedName>
        <fullName evidence="15">Phenylalanine--tRNA ligase beta subunit</fullName>
        <ecNumber evidence="15">6.1.1.20</ecNumber>
    </recommendedName>
    <alternativeName>
        <fullName evidence="15">Phenylalanyl-tRNA synthetase beta subunit</fullName>
        <shortName evidence="15">PheRS</shortName>
    </alternativeName>
</protein>
<keyword evidence="4 15" id="KW-0963">Cytoplasm</keyword>
<dbReference type="Gene3D" id="3.50.40.10">
    <property type="entry name" value="Phenylalanyl-trna Synthetase, Chain B, domain 3"/>
    <property type="match status" value="1"/>
</dbReference>
<evidence type="ECO:0000256" key="16">
    <source>
        <dbReference type="PROSITE-ProRule" id="PRU00209"/>
    </source>
</evidence>
<evidence type="ECO:0000256" key="17">
    <source>
        <dbReference type="SAM" id="MobiDB-lite"/>
    </source>
</evidence>
<evidence type="ECO:0000259" key="20">
    <source>
        <dbReference type="PROSITE" id="PS51483"/>
    </source>
</evidence>
<dbReference type="NCBIfam" id="TIGR00472">
    <property type="entry name" value="pheT_bact"/>
    <property type="match status" value="1"/>
</dbReference>
<dbReference type="PANTHER" id="PTHR10947:SF0">
    <property type="entry name" value="PHENYLALANINE--TRNA LIGASE BETA SUBUNIT"/>
    <property type="match status" value="1"/>
</dbReference>
<dbReference type="Gene3D" id="3.30.930.10">
    <property type="entry name" value="Bira Bifunctional Protein, Domain 2"/>
    <property type="match status" value="1"/>
</dbReference>
<comment type="subunit">
    <text evidence="3 15">Tetramer of two alpha and two beta subunits.</text>
</comment>
<dbReference type="InterPro" id="IPR045864">
    <property type="entry name" value="aa-tRNA-synth_II/BPL/LPL"/>
</dbReference>
<dbReference type="SMART" id="SM00874">
    <property type="entry name" value="B5"/>
    <property type="match status" value="1"/>
</dbReference>
<dbReference type="Gene3D" id="3.30.56.10">
    <property type="match status" value="3"/>
</dbReference>
<accession>A0ABQ3M6Z0</accession>
<dbReference type="SUPFAM" id="SSF56037">
    <property type="entry name" value="PheT/TilS domain"/>
    <property type="match status" value="1"/>
</dbReference>
<dbReference type="Gene3D" id="2.40.50.140">
    <property type="entry name" value="Nucleic acid-binding proteins"/>
    <property type="match status" value="2"/>
</dbReference>
<dbReference type="Pfam" id="PF03483">
    <property type="entry name" value="B3_4"/>
    <property type="match status" value="1"/>
</dbReference>
<evidence type="ECO:0000256" key="11">
    <source>
        <dbReference type="ARBA" id="ARBA00022884"/>
    </source>
</evidence>
<dbReference type="SUPFAM" id="SSF54991">
    <property type="entry name" value="Anticodon-binding domain of PheRS"/>
    <property type="match status" value="1"/>
</dbReference>
<dbReference type="HAMAP" id="MF_00283">
    <property type="entry name" value="Phe_tRNA_synth_beta1"/>
    <property type="match status" value="1"/>
</dbReference>
<comment type="caution">
    <text evidence="21">The sequence shown here is derived from an EMBL/GenBank/DDBJ whole genome shotgun (WGS) entry which is preliminary data.</text>
</comment>
<evidence type="ECO:0000256" key="15">
    <source>
        <dbReference type="HAMAP-Rule" id="MF_00283"/>
    </source>
</evidence>
<keyword evidence="7 15" id="KW-0479">Metal-binding</keyword>
<dbReference type="InterPro" id="IPR005146">
    <property type="entry name" value="B3/B4_tRNA-bd"/>
</dbReference>
<evidence type="ECO:0000259" key="19">
    <source>
        <dbReference type="PROSITE" id="PS51447"/>
    </source>
</evidence>
<feature type="compositionally biased region" description="Acidic residues" evidence="17">
    <location>
        <begin position="89"/>
        <end position="105"/>
    </location>
</feature>
<evidence type="ECO:0000256" key="2">
    <source>
        <dbReference type="ARBA" id="ARBA00008653"/>
    </source>
</evidence>
<dbReference type="SUPFAM" id="SSF46955">
    <property type="entry name" value="Putative DNA-binding domain"/>
    <property type="match status" value="1"/>
</dbReference>
<dbReference type="CDD" id="cd02796">
    <property type="entry name" value="tRNA_bind_bactPheRS"/>
    <property type="match status" value="1"/>
</dbReference>
<keyword evidence="6 15" id="KW-0436">Ligase</keyword>
<feature type="binding site" evidence="15">
    <location>
        <position position="501"/>
    </location>
    <ligand>
        <name>Mg(2+)</name>
        <dbReference type="ChEBI" id="CHEBI:18420"/>
        <note>shared with alpha subunit</note>
    </ligand>
</feature>
<keyword evidence="22" id="KW-1185">Reference proteome</keyword>
<evidence type="ECO:0000256" key="6">
    <source>
        <dbReference type="ARBA" id="ARBA00022598"/>
    </source>
</evidence>
<dbReference type="EMBL" id="BNAY01000011">
    <property type="protein sequence ID" value="GHH33787.1"/>
    <property type="molecule type" value="Genomic_DNA"/>
</dbReference>
<keyword evidence="13 15" id="KW-0030">Aminoacyl-tRNA synthetase</keyword>
<feature type="binding site" evidence="15">
    <location>
        <position position="504"/>
    </location>
    <ligand>
        <name>Mg(2+)</name>
        <dbReference type="ChEBI" id="CHEBI:18420"/>
        <note>shared with alpha subunit</note>
    </ligand>
</feature>
<comment type="similarity">
    <text evidence="2 15">Belongs to the phenylalanyl-tRNA synthetase beta subunit family. Type 1 subfamily.</text>
</comment>
<dbReference type="SMART" id="SM00873">
    <property type="entry name" value="B3_4"/>
    <property type="match status" value="1"/>
</dbReference>
<dbReference type="PROSITE" id="PS50886">
    <property type="entry name" value="TRBD"/>
    <property type="match status" value="1"/>
</dbReference>